<dbReference type="EMBL" id="AP024488">
    <property type="protein sequence ID" value="BCS97380.1"/>
    <property type="molecule type" value="Genomic_DNA"/>
</dbReference>
<dbReference type="Gene3D" id="3.30.930.10">
    <property type="entry name" value="Bira Bifunctional Protein, Domain 2"/>
    <property type="match status" value="1"/>
</dbReference>
<feature type="domain" description="BPL/LPL catalytic" evidence="2">
    <location>
        <begin position="57"/>
        <end position="230"/>
    </location>
</feature>
<accession>A0ABM7PJX6</accession>
<gene>
    <name evidence="3" type="ORF">DSLASN_30120</name>
</gene>
<dbReference type="GO" id="GO:0016874">
    <property type="term" value="F:ligase activity"/>
    <property type="evidence" value="ECO:0007669"/>
    <property type="project" value="UniProtKB-KW"/>
</dbReference>
<dbReference type="PANTHER" id="PTHR12835:SF5">
    <property type="entry name" value="BIOTIN--PROTEIN LIGASE"/>
    <property type="match status" value="1"/>
</dbReference>
<evidence type="ECO:0000313" key="4">
    <source>
        <dbReference type="Proteomes" id="UP001320148"/>
    </source>
</evidence>
<evidence type="ECO:0000313" key="3">
    <source>
        <dbReference type="EMBL" id="BCS97380.1"/>
    </source>
</evidence>
<sequence>MTDIFLWGTGAEGIAERVEPDQLKEMALGRGLESNDPLWRPVSLISEGPESRCRVAAKKSRQSVFVTGPCSSSMNLAWYFHRQNLLSEWDSVLVSRQWTGRGQLGREWVSPAGNIYGTLRLPASAVSEADCLPVLVGYALIAALKRIGVNAKLKWPNDLVLNSKKVGGILIEDKGGVKMVGVGINLTSSPPGDALRSRNALPAACLKDFGHDDLTPLFLWQYLVNTGREFFNKIRMADLPELLAGLTPHLAFAGSPVWVEDFVTPPYEARLLGVSSDGGLQLLTSCGTTVVRSASIYPLDV</sequence>
<dbReference type="RefSeq" id="WP_236888809.1">
    <property type="nucleotide sequence ID" value="NZ_AP024488.1"/>
</dbReference>
<proteinExistence type="predicted"/>
<dbReference type="NCBIfam" id="TIGR00121">
    <property type="entry name" value="birA_ligase"/>
    <property type="match status" value="1"/>
</dbReference>
<evidence type="ECO:0000259" key="2">
    <source>
        <dbReference type="PROSITE" id="PS51733"/>
    </source>
</evidence>
<dbReference type="PROSITE" id="PS51733">
    <property type="entry name" value="BPL_LPL_CATALYTIC"/>
    <property type="match status" value="1"/>
</dbReference>
<dbReference type="PANTHER" id="PTHR12835">
    <property type="entry name" value="BIOTIN PROTEIN LIGASE"/>
    <property type="match status" value="1"/>
</dbReference>
<evidence type="ECO:0000256" key="1">
    <source>
        <dbReference type="ARBA" id="ARBA00022598"/>
    </source>
</evidence>
<name>A0ABM7PJX6_9BACT</name>
<keyword evidence="1 3" id="KW-0436">Ligase</keyword>
<dbReference type="InterPro" id="IPR045864">
    <property type="entry name" value="aa-tRNA-synth_II/BPL/LPL"/>
</dbReference>
<reference evidence="3 4" key="1">
    <citation type="submission" date="2021-02" db="EMBL/GenBank/DDBJ databases">
        <title>Complete genome of Desulfoluna sp. strain ASN36.</title>
        <authorList>
            <person name="Takahashi A."/>
            <person name="Kojima H."/>
            <person name="Fukui M."/>
        </authorList>
    </citation>
    <scope>NUCLEOTIDE SEQUENCE [LARGE SCALE GENOMIC DNA]</scope>
    <source>
        <strain evidence="3 4">ASN36</strain>
    </source>
</reference>
<dbReference type="InterPro" id="IPR004408">
    <property type="entry name" value="Biotin_CoA_COase_ligase"/>
</dbReference>
<keyword evidence="4" id="KW-1185">Reference proteome</keyword>
<dbReference type="Proteomes" id="UP001320148">
    <property type="component" value="Chromosome"/>
</dbReference>
<protein>
    <submittedName>
        <fullName evidence="3">Biotin--acetyl-CoA-carboxylase ligase</fullName>
    </submittedName>
</protein>
<dbReference type="SUPFAM" id="SSF55681">
    <property type="entry name" value="Class II aaRS and biotin synthetases"/>
    <property type="match status" value="1"/>
</dbReference>
<organism evidence="3 4">
    <name type="scientific">Desulfoluna limicola</name>
    <dbReference type="NCBI Taxonomy" id="2810562"/>
    <lineage>
        <taxon>Bacteria</taxon>
        <taxon>Pseudomonadati</taxon>
        <taxon>Thermodesulfobacteriota</taxon>
        <taxon>Desulfobacteria</taxon>
        <taxon>Desulfobacterales</taxon>
        <taxon>Desulfolunaceae</taxon>
        <taxon>Desulfoluna</taxon>
    </lineage>
</organism>
<dbReference type="InterPro" id="IPR004143">
    <property type="entry name" value="BPL_LPL_catalytic"/>
</dbReference>
<dbReference type="Pfam" id="PF03099">
    <property type="entry name" value="BPL_LplA_LipB"/>
    <property type="match status" value="1"/>
</dbReference>